<feature type="region of interest" description="Disordered" evidence="1">
    <location>
        <begin position="164"/>
        <end position="195"/>
    </location>
</feature>
<dbReference type="AlphaFoldDB" id="A0A267ETB4"/>
<evidence type="ECO:0000256" key="1">
    <source>
        <dbReference type="SAM" id="MobiDB-lite"/>
    </source>
</evidence>
<evidence type="ECO:0000313" key="3">
    <source>
        <dbReference type="Proteomes" id="UP000215902"/>
    </source>
</evidence>
<dbReference type="Proteomes" id="UP000215902">
    <property type="component" value="Unassembled WGS sequence"/>
</dbReference>
<feature type="region of interest" description="Disordered" evidence="1">
    <location>
        <begin position="321"/>
        <end position="357"/>
    </location>
</feature>
<proteinExistence type="predicted"/>
<reference evidence="2 3" key="1">
    <citation type="submission" date="2017-06" db="EMBL/GenBank/DDBJ databases">
        <title>A platform for efficient transgenesis in Macrostomum lignano, a flatworm model organism for stem cell research.</title>
        <authorList>
            <person name="Berezikov E."/>
        </authorList>
    </citation>
    <scope>NUCLEOTIDE SEQUENCE [LARGE SCALE GENOMIC DNA]</scope>
    <source>
        <strain evidence="2">DV1</strain>
        <tissue evidence="2">Whole organism</tissue>
    </source>
</reference>
<gene>
    <name evidence="2" type="ORF">BOX15_Mlig023361g4</name>
</gene>
<evidence type="ECO:0000313" key="2">
    <source>
        <dbReference type="EMBL" id="PAA64706.1"/>
    </source>
</evidence>
<sequence>MNTLASSHDDSCSQLRCQSRELLRDLLPLLAVGWSQSTHAVRPETRAALCDAVSLSLKKLRASAPTPAHCRRLVVSVLVHCFVEVALVPQLQFCCDDNVANPSLPSADTVRAAWRRWSDLSVDVLTLTSSPLHPPVTHRLLESVIEVELDRILARLRDKLPCRRPAAAPAPVSDETASKRKAKRRELEDPDDVRGRRKRLKLFGGASFVGGGGAGPTMSASFISTTNVAAAADVSTGSVAQQQPRRQIRFDLRSAATAAAEQCNEEQNNEQHRLSQTPQPSPSDASTSTPVRRLQTPAPRPPSLTLELQPAVLLTPPHRLSDVFHRSTRTRCKTSKLMPPPPPPPPPTSTSRSNVGGFRKLTGLLSKLGFSVIGSRGAYSMAPTTKSATATANATKSATAASAAAGASSAGLSRASEVACQPLSYARLPGLVMEPYPLTGKRCSEI</sequence>
<accession>A0A267ETB4</accession>
<dbReference type="EMBL" id="NIVC01001726">
    <property type="protein sequence ID" value="PAA64706.1"/>
    <property type="molecule type" value="Genomic_DNA"/>
</dbReference>
<organism evidence="2 3">
    <name type="scientific">Macrostomum lignano</name>
    <dbReference type="NCBI Taxonomy" id="282301"/>
    <lineage>
        <taxon>Eukaryota</taxon>
        <taxon>Metazoa</taxon>
        <taxon>Spiralia</taxon>
        <taxon>Lophotrochozoa</taxon>
        <taxon>Platyhelminthes</taxon>
        <taxon>Rhabditophora</taxon>
        <taxon>Macrostomorpha</taxon>
        <taxon>Macrostomida</taxon>
        <taxon>Macrostomidae</taxon>
        <taxon>Macrostomum</taxon>
    </lineage>
</organism>
<comment type="caution">
    <text evidence="2">The sequence shown here is derived from an EMBL/GenBank/DDBJ whole genome shotgun (WGS) entry which is preliminary data.</text>
</comment>
<keyword evidence="3" id="KW-1185">Reference proteome</keyword>
<name>A0A267ETB4_9PLAT</name>
<feature type="region of interest" description="Disordered" evidence="1">
    <location>
        <begin position="258"/>
        <end position="304"/>
    </location>
</feature>
<feature type="compositionally biased region" description="Pro residues" evidence="1">
    <location>
        <begin position="338"/>
        <end position="348"/>
    </location>
</feature>
<feature type="compositionally biased region" description="Polar residues" evidence="1">
    <location>
        <begin position="274"/>
        <end position="290"/>
    </location>
</feature>
<protein>
    <submittedName>
        <fullName evidence="2">Uncharacterized protein</fullName>
    </submittedName>
</protein>